<name>A0A0P6YZJ2_9CHLR</name>
<dbReference type="AlphaFoldDB" id="A0A0P6YZJ2"/>
<dbReference type="Proteomes" id="UP000050277">
    <property type="component" value="Unassembled WGS sequence"/>
</dbReference>
<proteinExistence type="predicted"/>
<evidence type="ECO:0000313" key="2">
    <source>
        <dbReference type="Proteomes" id="UP000050277"/>
    </source>
</evidence>
<comment type="caution">
    <text evidence="1">The sequence shown here is derived from an EMBL/GenBank/DDBJ whole genome shotgun (WGS) entry which is preliminary data.</text>
</comment>
<evidence type="ECO:0000313" key="1">
    <source>
        <dbReference type="EMBL" id="KPL90653.1"/>
    </source>
</evidence>
<accession>A0A0P6YZJ2</accession>
<organism evidence="1 2">
    <name type="scientific">Herpetosiphon geysericola</name>
    <dbReference type="NCBI Taxonomy" id="70996"/>
    <lineage>
        <taxon>Bacteria</taxon>
        <taxon>Bacillati</taxon>
        <taxon>Chloroflexota</taxon>
        <taxon>Chloroflexia</taxon>
        <taxon>Herpetosiphonales</taxon>
        <taxon>Herpetosiphonaceae</taxon>
        <taxon>Herpetosiphon</taxon>
    </lineage>
</organism>
<reference evidence="1 2" key="1">
    <citation type="submission" date="2015-07" db="EMBL/GenBank/DDBJ databases">
        <title>Whole genome sequence of Herpetosiphon geysericola DSM 7119.</title>
        <authorList>
            <person name="Hemp J."/>
            <person name="Ward L.M."/>
            <person name="Pace L.A."/>
            <person name="Fischer W.W."/>
        </authorList>
    </citation>
    <scope>NUCLEOTIDE SEQUENCE [LARGE SCALE GENOMIC DNA]</scope>
    <source>
        <strain evidence="1 2">DSM 7119</strain>
    </source>
</reference>
<gene>
    <name evidence="1" type="ORF">SE18_06215</name>
</gene>
<dbReference type="EMBL" id="LGKP01000011">
    <property type="protein sequence ID" value="KPL90653.1"/>
    <property type="molecule type" value="Genomic_DNA"/>
</dbReference>
<dbReference type="OrthoDB" id="9839321at2"/>
<dbReference type="RefSeq" id="WP_054533563.1">
    <property type="nucleotide sequence ID" value="NZ_LGKP01000011.1"/>
</dbReference>
<protein>
    <recommendedName>
        <fullName evidence="3">ACT domain-containing protein</fullName>
    </recommendedName>
</protein>
<evidence type="ECO:0008006" key="3">
    <source>
        <dbReference type="Google" id="ProtNLM"/>
    </source>
</evidence>
<sequence>MAVDSSAFIVVPVEATVPVLWRAMRSIRTSLNITRIYWHPDEHVRDGCHFRLEVPVAQLHDPATARGRIQSILVDHGAALL</sequence>
<keyword evidence="2" id="KW-1185">Reference proteome</keyword>
<dbReference type="STRING" id="70996.SE18_06215"/>